<name>Q6BRG0_DEBHA</name>
<evidence type="ECO:0000256" key="1">
    <source>
        <dbReference type="SAM" id="MobiDB-lite"/>
    </source>
</evidence>
<dbReference type="EMBL" id="CR382136">
    <property type="protein sequence ID" value="CAG87381.2"/>
    <property type="molecule type" value="Genomic_DNA"/>
</dbReference>
<sequence>MDKIELMTQPEKDSVSESPQERTLQKLKSLVSEYSADMNDEEEEENETEDKHKEHEETGKEKENEGDKNGHSHSHSHSQHKHSHDNVHQKNAKDVNEDPKTTQETTHEKEDDSVEYDDDGFVIPQGKIPLDGHFSTSEIKELIKLSKEEGILKEDVNIKVLDSNEHIGDKVVISEESDKDKLDNPDKEGKDDDSNGDKKDRSNSIDPKETAKQYGKKSESE</sequence>
<feature type="compositionally biased region" description="Acidic residues" evidence="1">
    <location>
        <begin position="38"/>
        <end position="48"/>
    </location>
</feature>
<feature type="compositionally biased region" description="Acidic residues" evidence="1">
    <location>
        <begin position="111"/>
        <end position="120"/>
    </location>
</feature>
<dbReference type="OrthoDB" id="4093861at2759"/>
<dbReference type="GeneID" id="2901713"/>
<feature type="compositionally biased region" description="Basic and acidic residues" evidence="1">
    <location>
        <begin position="1"/>
        <end position="24"/>
    </location>
</feature>
<reference evidence="2 3" key="1">
    <citation type="journal article" date="2004" name="Nature">
        <title>Genome evolution in yeasts.</title>
        <authorList>
            <consortium name="Genolevures"/>
            <person name="Dujon B."/>
            <person name="Sherman D."/>
            <person name="Fischer G."/>
            <person name="Durrens P."/>
            <person name="Casaregola S."/>
            <person name="Lafontaine I."/>
            <person name="de Montigny J."/>
            <person name="Marck C."/>
            <person name="Neuveglise C."/>
            <person name="Talla E."/>
            <person name="Goffard N."/>
            <person name="Frangeul L."/>
            <person name="Aigle M."/>
            <person name="Anthouard V."/>
            <person name="Babour A."/>
            <person name="Barbe V."/>
            <person name="Barnay S."/>
            <person name="Blanchin S."/>
            <person name="Beckerich J.M."/>
            <person name="Beyne E."/>
            <person name="Bleykasten C."/>
            <person name="Boisrame A."/>
            <person name="Boyer J."/>
            <person name="Cattolico L."/>
            <person name="Confanioleri F."/>
            <person name="de Daruvar A."/>
            <person name="Despons L."/>
            <person name="Fabre E."/>
            <person name="Fairhead C."/>
            <person name="Ferry-Dumazet H."/>
            <person name="Groppi A."/>
            <person name="Hantraye F."/>
            <person name="Hennequin C."/>
            <person name="Jauniaux N."/>
            <person name="Joyet P."/>
            <person name="Kachouri R."/>
            <person name="Kerrest A."/>
            <person name="Koszul R."/>
            <person name="Lemaire M."/>
            <person name="Lesur I."/>
            <person name="Ma L."/>
            <person name="Muller H."/>
            <person name="Nicaud J.M."/>
            <person name="Nikolski M."/>
            <person name="Oztas S."/>
            <person name="Ozier-Kalogeropoulos O."/>
            <person name="Pellenz S."/>
            <person name="Potier S."/>
            <person name="Richard G.F."/>
            <person name="Straub M.L."/>
            <person name="Suleau A."/>
            <person name="Swennene D."/>
            <person name="Tekaia F."/>
            <person name="Wesolowski-Louvel M."/>
            <person name="Westhof E."/>
            <person name="Wirth B."/>
            <person name="Zeniou-Meyer M."/>
            <person name="Zivanovic I."/>
            <person name="Bolotin-Fukuhara M."/>
            <person name="Thierry A."/>
            <person name="Bouchier C."/>
            <person name="Caudron B."/>
            <person name="Scarpelli C."/>
            <person name="Gaillardin C."/>
            <person name="Weissenbach J."/>
            <person name="Wincker P."/>
            <person name="Souciet J.L."/>
        </authorList>
    </citation>
    <scope>NUCLEOTIDE SEQUENCE [LARGE SCALE GENOMIC DNA]</scope>
    <source>
        <strain evidence="3">ATCC 36239 / CBS 767 / BCRC 21394 / JCM 1990 / NBRC 0083 / IGC 2968</strain>
    </source>
</reference>
<feature type="compositionally biased region" description="Basic and acidic residues" evidence="1">
    <location>
        <begin position="84"/>
        <end position="110"/>
    </location>
</feature>
<feature type="region of interest" description="Disordered" evidence="1">
    <location>
        <begin position="1"/>
        <end position="132"/>
    </location>
</feature>
<dbReference type="RefSeq" id="XP_459210.2">
    <property type="nucleotide sequence ID" value="XM_459210.1"/>
</dbReference>
<evidence type="ECO:0000313" key="2">
    <source>
        <dbReference type="EMBL" id="CAG87381.2"/>
    </source>
</evidence>
<dbReference type="KEGG" id="dha:DEHA2D16654g"/>
<feature type="compositionally biased region" description="Basic and acidic residues" evidence="1">
    <location>
        <begin position="49"/>
        <end position="70"/>
    </location>
</feature>
<feature type="compositionally biased region" description="Basic residues" evidence="1">
    <location>
        <begin position="71"/>
        <end position="83"/>
    </location>
</feature>
<dbReference type="Proteomes" id="UP000000599">
    <property type="component" value="Chromosome D"/>
</dbReference>
<dbReference type="eggNOG" id="ENOG502T5SY">
    <property type="taxonomic scope" value="Eukaryota"/>
</dbReference>
<dbReference type="VEuPathDB" id="FungiDB:DEHA2D16654g"/>
<protein>
    <submittedName>
        <fullName evidence="2">DEHA2D16654p</fullName>
    </submittedName>
</protein>
<dbReference type="AlphaFoldDB" id="Q6BRG0"/>
<accession>Q6BRG0</accession>
<dbReference type="HOGENOM" id="CLU_109006_0_0_1"/>
<feature type="region of interest" description="Disordered" evidence="1">
    <location>
        <begin position="162"/>
        <end position="221"/>
    </location>
</feature>
<organism evidence="2 3">
    <name type="scientific">Debaryomyces hansenii (strain ATCC 36239 / CBS 767 / BCRC 21394 / JCM 1990 / NBRC 0083 / IGC 2968)</name>
    <name type="common">Yeast</name>
    <name type="synonym">Torulaspora hansenii</name>
    <dbReference type="NCBI Taxonomy" id="284592"/>
    <lineage>
        <taxon>Eukaryota</taxon>
        <taxon>Fungi</taxon>
        <taxon>Dikarya</taxon>
        <taxon>Ascomycota</taxon>
        <taxon>Saccharomycotina</taxon>
        <taxon>Pichiomycetes</taxon>
        <taxon>Debaryomycetaceae</taxon>
        <taxon>Debaryomyces</taxon>
    </lineage>
</organism>
<proteinExistence type="predicted"/>
<dbReference type="OMA" id="ADMAHRG"/>
<evidence type="ECO:0000313" key="3">
    <source>
        <dbReference type="Proteomes" id="UP000000599"/>
    </source>
</evidence>
<dbReference type="InParanoid" id="Q6BRG0"/>
<keyword evidence="3" id="KW-1185">Reference proteome</keyword>
<gene>
    <name evidence="2" type="ordered locus">DEHA2D16654g</name>
</gene>